<dbReference type="CDD" id="cd03784">
    <property type="entry name" value="GT1_Gtf-like"/>
    <property type="match status" value="1"/>
</dbReference>
<evidence type="ECO:0000313" key="11">
    <source>
        <dbReference type="Proteomes" id="UP000290572"/>
    </source>
</evidence>
<evidence type="ECO:0000256" key="9">
    <source>
        <dbReference type="SAM" id="Phobius"/>
    </source>
</evidence>
<comment type="similarity">
    <text evidence="2">Belongs to the cornifelin family.</text>
</comment>
<dbReference type="EMBL" id="QBIY01013121">
    <property type="protein sequence ID" value="RXN11591.1"/>
    <property type="molecule type" value="Genomic_DNA"/>
</dbReference>
<dbReference type="NCBIfam" id="TIGR01571">
    <property type="entry name" value="A_thal_Cys_rich"/>
    <property type="match status" value="1"/>
</dbReference>
<sequence>MTTVVVQTSQKSGWDSGICDCCHDMNSCCYGFWCFPCFMCTTTGEFGESTCLPLLDIFGPAILATFGIPVCVPPVSLGMRVAVRHKYDIGGSICEDIMVLVKKLHSHGHELSVIRLTDSWFIQENSPYYTSITLKLKKKYIGLDLFENAVQKILEARRKGPMMGVVVQLSEFIGIMNIAHTANCAMLTTMLENKDLMTQIKMANYDLMLTDPAIPGGVILAHYLQLPMVYNVRWMSFGEGHFSIAPSPISYVPVPGSGLTDRMGLLERTRNFLHYGLNLIQERWLMIPMYSNLLLNYFPPGADLLTMQRSAELWLVRVDFVFEFPRPSMPNLIYIGGFQCRPAKPLPAELEEFMQSSGDHGVVVMSLGTLIAGLPREVMEAIATAFARIPQKVIWRFVGERPSSLGNNTLLLQWIPQNDLLGHPKTRAFVAHGGTNGLYEAIYHGVPVLGLPLLFDQLDNIVRLQARGAARMLDAATCTTEEFLEALRDILENSTYHQNMQKLSSLHRDRSLHPLDKAVYWIEFVLRNKGAPHLRTEAYNMSTYSYYCLDVAALVLLTLLLTLGGVYIMCILKLKRKTNKAVRDSNKKAVKEGSKRLKETIHALKDSNNIPISKLRASKRI</sequence>
<accession>A0A498LTT8</accession>
<gene>
    <name evidence="10" type="ORF">ROHU_010539</name>
</gene>
<reference evidence="10 11" key="1">
    <citation type="submission" date="2018-03" db="EMBL/GenBank/DDBJ databases">
        <title>Draft genome sequence of Rohu Carp (Labeo rohita).</title>
        <authorList>
            <person name="Das P."/>
            <person name="Kushwaha B."/>
            <person name="Joshi C.G."/>
            <person name="Kumar D."/>
            <person name="Nagpure N.S."/>
            <person name="Sahoo L."/>
            <person name="Das S.P."/>
            <person name="Bit A."/>
            <person name="Patnaik S."/>
            <person name="Meher P.K."/>
            <person name="Jayasankar P."/>
            <person name="Koringa P.G."/>
            <person name="Patel N.V."/>
            <person name="Hinsu A.T."/>
            <person name="Kumar R."/>
            <person name="Pandey M."/>
            <person name="Agarwal S."/>
            <person name="Srivastava S."/>
            <person name="Singh M."/>
            <person name="Iquebal M.A."/>
            <person name="Jaiswal S."/>
            <person name="Angadi U.B."/>
            <person name="Kumar N."/>
            <person name="Raza M."/>
            <person name="Shah T.M."/>
            <person name="Rai A."/>
            <person name="Jena J.K."/>
        </authorList>
    </citation>
    <scope>NUCLEOTIDE SEQUENCE [LARGE SCALE GENOMIC DNA]</scope>
    <source>
        <strain evidence="10">DASCIFA01</strain>
        <tissue evidence="10">Testis</tissue>
    </source>
</reference>
<evidence type="ECO:0000256" key="8">
    <source>
        <dbReference type="ARBA" id="ARBA00023136"/>
    </source>
</evidence>
<dbReference type="Proteomes" id="UP000290572">
    <property type="component" value="Unassembled WGS sequence"/>
</dbReference>
<proteinExistence type="inferred from homology"/>
<dbReference type="FunFam" id="3.40.50.2000:FF:000001">
    <property type="entry name" value="UDP-glucuronosyltransferase"/>
    <property type="match status" value="1"/>
</dbReference>
<organism evidence="10 11">
    <name type="scientific">Labeo rohita</name>
    <name type="common">Indian major carp</name>
    <name type="synonym">Cyprinus rohita</name>
    <dbReference type="NCBI Taxonomy" id="84645"/>
    <lineage>
        <taxon>Eukaryota</taxon>
        <taxon>Metazoa</taxon>
        <taxon>Chordata</taxon>
        <taxon>Craniata</taxon>
        <taxon>Vertebrata</taxon>
        <taxon>Euteleostomi</taxon>
        <taxon>Actinopterygii</taxon>
        <taxon>Neopterygii</taxon>
        <taxon>Teleostei</taxon>
        <taxon>Ostariophysi</taxon>
        <taxon>Cypriniformes</taxon>
        <taxon>Cyprinidae</taxon>
        <taxon>Labeoninae</taxon>
        <taxon>Labeonini</taxon>
        <taxon>Labeo</taxon>
    </lineage>
</organism>
<evidence type="ECO:0000256" key="3">
    <source>
        <dbReference type="ARBA" id="ARBA00009995"/>
    </source>
</evidence>
<dbReference type="STRING" id="84645.A0A498LTT8"/>
<dbReference type="Pfam" id="PF00201">
    <property type="entry name" value="UDPGT"/>
    <property type="match status" value="1"/>
</dbReference>
<evidence type="ECO:0000256" key="6">
    <source>
        <dbReference type="ARBA" id="ARBA00022692"/>
    </source>
</evidence>
<keyword evidence="8 9" id="KW-0472">Membrane</keyword>
<protein>
    <submittedName>
        <fullName evidence="10">UDP-glucuronosyltransferase 2C1-like protein</fullName>
    </submittedName>
</protein>
<evidence type="ECO:0000256" key="1">
    <source>
        <dbReference type="ARBA" id="ARBA00004370"/>
    </source>
</evidence>
<dbReference type="PROSITE" id="PS00375">
    <property type="entry name" value="UDPGT"/>
    <property type="match status" value="1"/>
</dbReference>
<dbReference type="AlphaFoldDB" id="A0A498LTT8"/>
<evidence type="ECO:0000313" key="10">
    <source>
        <dbReference type="EMBL" id="RXN11591.1"/>
    </source>
</evidence>
<comment type="caution">
    <text evidence="10">The sequence shown here is derived from an EMBL/GenBank/DDBJ whole genome shotgun (WGS) entry which is preliminary data.</text>
</comment>
<keyword evidence="5 10" id="KW-0808">Transferase</keyword>
<comment type="subcellular location">
    <subcellularLocation>
        <location evidence="1">Membrane</location>
    </subcellularLocation>
</comment>
<dbReference type="InterPro" id="IPR035595">
    <property type="entry name" value="UDP_glycos_trans_CS"/>
</dbReference>
<name>A0A498LTT8_LABRO</name>
<dbReference type="PANTHER" id="PTHR48043:SF32">
    <property type="entry name" value="UDP-GLUCURONOSYLTRANSFERASE"/>
    <property type="match status" value="1"/>
</dbReference>
<dbReference type="Gene3D" id="3.40.50.2000">
    <property type="entry name" value="Glycogen Phosphorylase B"/>
    <property type="match status" value="1"/>
</dbReference>
<dbReference type="InterPro" id="IPR050271">
    <property type="entry name" value="UDP-glycosyltransferase"/>
</dbReference>
<keyword evidence="11" id="KW-1185">Reference proteome</keyword>
<evidence type="ECO:0000256" key="5">
    <source>
        <dbReference type="ARBA" id="ARBA00022679"/>
    </source>
</evidence>
<feature type="transmembrane region" description="Helical" evidence="9">
    <location>
        <begin position="544"/>
        <end position="570"/>
    </location>
</feature>
<dbReference type="PANTHER" id="PTHR48043">
    <property type="entry name" value="EG:EG0003.4 PROTEIN-RELATED"/>
    <property type="match status" value="1"/>
</dbReference>
<dbReference type="GO" id="GO:0008194">
    <property type="term" value="F:UDP-glycosyltransferase activity"/>
    <property type="evidence" value="ECO:0007669"/>
    <property type="project" value="InterPro"/>
</dbReference>
<keyword evidence="6 9" id="KW-0812">Transmembrane</keyword>
<dbReference type="InterPro" id="IPR002213">
    <property type="entry name" value="UDP_glucos_trans"/>
</dbReference>
<dbReference type="SUPFAM" id="SSF53756">
    <property type="entry name" value="UDP-Glycosyltransferase/glycogen phosphorylase"/>
    <property type="match status" value="1"/>
</dbReference>
<comment type="similarity">
    <text evidence="3">Belongs to the UDP-glycosyltransferase family.</text>
</comment>
<keyword evidence="7 9" id="KW-1133">Transmembrane helix</keyword>
<keyword evidence="4" id="KW-0328">Glycosyltransferase</keyword>
<dbReference type="GO" id="GO:0016020">
    <property type="term" value="C:membrane"/>
    <property type="evidence" value="ECO:0007669"/>
    <property type="project" value="UniProtKB-SubCell"/>
</dbReference>
<dbReference type="InterPro" id="IPR006461">
    <property type="entry name" value="PLAC_motif_containing"/>
</dbReference>
<evidence type="ECO:0000256" key="7">
    <source>
        <dbReference type="ARBA" id="ARBA00022989"/>
    </source>
</evidence>
<evidence type="ECO:0000256" key="2">
    <source>
        <dbReference type="ARBA" id="ARBA00009024"/>
    </source>
</evidence>
<evidence type="ECO:0000256" key="4">
    <source>
        <dbReference type="ARBA" id="ARBA00022676"/>
    </source>
</evidence>